<protein>
    <recommendedName>
        <fullName evidence="3">Tetracyclin repressor-like C-terminal domain-containing protein</fullName>
    </recommendedName>
</protein>
<sequence length="205" mass="22336">MSKTLDDKRQVLAAVATHLPTYSRLARLATSLAKTFKPTVAAALARAKTLAYWLYVYEQPALCLQVCQLLNDIPFEQDYNRWTWVEATLALEWKLRLEAGESIAAHACVAAMQATSALEDPAVQKMNAAARNYRLTGGLLADAQIAEAELFGDKMSATAYRLTQLGELLFIQAHGGSAALPVPELEQRFTAHLATLRAACGLSQA</sequence>
<name>A0ABY4GFU4_9BACT</name>
<accession>A0ABY4GFU4</accession>
<gene>
    <name evidence="1" type="ORF">MUN86_26100</name>
</gene>
<reference evidence="1" key="1">
    <citation type="submission" date="2022-04" db="EMBL/GenBank/DDBJ databases">
        <title>Hymenobacter sp. isolated from the air.</title>
        <authorList>
            <person name="Won M."/>
            <person name="Lee C.-M."/>
            <person name="Woen H.-Y."/>
            <person name="Kwon S.-W."/>
        </authorList>
    </citation>
    <scope>NUCLEOTIDE SEQUENCE</scope>
    <source>
        <strain evidence="1">5420S-77</strain>
        <plasmid evidence="1">unnamed3</plasmid>
    </source>
</reference>
<keyword evidence="1" id="KW-0614">Plasmid</keyword>
<evidence type="ECO:0000313" key="1">
    <source>
        <dbReference type="EMBL" id="UOQ69189.1"/>
    </source>
</evidence>
<dbReference type="Pfam" id="PF20453">
    <property type="entry name" value="DUF6707"/>
    <property type="match status" value="1"/>
</dbReference>
<proteinExistence type="predicted"/>
<dbReference type="InterPro" id="IPR046553">
    <property type="entry name" value="DUF6707"/>
</dbReference>
<geneLocation type="plasmid" evidence="1 2">
    <name>unnamed3</name>
</geneLocation>
<organism evidence="1 2">
    <name type="scientific">Hymenobacter volaticus</name>
    <dbReference type="NCBI Taxonomy" id="2932254"/>
    <lineage>
        <taxon>Bacteria</taxon>
        <taxon>Pseudomonadati</taxon>
        <taxon>Bacteroidota</taxon>
        <taxon>Cytophagia</taxon>
        <taxon>Cytophagales</taxon>
        <taxon>Hymenobacteraceae</taxon>
        <taxon>Hymenobacter</taxon>
    </lineage>
</organism>
<dbReference type="EMBL" id="CP095064">
    <property type="protein sequence ID" value="UOQ69189.1"/>
    <property type="molecule type" value="Genomic_DNA"/>
</dbReference>
<evidence type="ECO:0000313" key="2">
    <source>
        <dbReference type="Proteomes" id="UP000830401"/>
    </source>
</evidence>
<evidence type="ECO:0008006" key="3">
    <source>
        <dbReference type="Google" id="ProtNLM"/>
    </source>
</evidence>
<keyword evidence="2" id="KW-1185">Reference proteome</keyword>
<dbReference type="Proteomes" id="UP000830401">
    <property type="component" value="Plasmid unnamed3"/>
</dbReference>
<dbReference type="RefSeq" id="WP_245126943.1">
    <property type="nucleotide sequence ID" value="NZ_CP095064.1"/>
</dbReference>